<gene>
    <name evidence="1" type="ORF">Pla52o_51720</name>
</gene>
<reference evidence="1 2" key="1">
    <citation type="submission" date="2019-02" db="EMBL/GenBank/DDBJ databases">
        <title>Deep-cultivation of Planctomycetes and their phenomic and genomic characterization uncovers novel biology.</title>
        <authorList>
            <person name="Wiegand S."/>
            <person name="Jogler M."/>
            <person name="Boedeker C."/>
            <person name="Pinto D."/>
            <person name="Vollmers J."/>
            <person name="Rivas-Marin E."/>
            <person name="Kohn T."/>
            <person name="Peeters S.H."/>
            <person name="Heuer A."/>
            <person name="Rast P."/>
            <person name="Oberbeckmann S."/>
            <person name="Bunk B."/>
            <person name="Jeske O."/>
            <person name="Meyerdierks A."/>
            <person name="Storesund J.E."/>
            <person name="Kallscheuer N."/>
            <person name="Luecker S."/>
            <person name="Lage O.M."/>
            <person name="Pohl T."/>
            <person name="Merkel B.J."/>
            <person name="Hornburger P."/>
            <person name="Mueller R.-W."/>
            <person name="Bruemmer F."/>
            <person name="Labrenz M."/>
            <person name="Spormann A.M."/>
            <person name="Op Den Camp H."/>
            <person name="Overmann J."/>
            <person name="Amann R."/>
            <person name="Jetten M.S.M."/>
            <person name="Mascher T."/>
            <person name="Medema M.H."/>
            <person name="Devos D.P."/>
            <person name="Kaster A.-K."/>
            <person name="Ovreas L."/>
            <person name="Rohde M."/>
            <person name="Galperin M.Y."/>
            <person name="Jogler C."/>
        </authorList>
    </citation>
    <scope>NUCLEOTIDE SEQUENCE [LARGE SCALE GENOMIC DNA]</scope>
    <source>
        <strain evidence="1 2">Pla52o</strain>
    </source>
</reference>
<keyword evidence="2" id="KW-1185">Reference proteome</keyword>
<protein>
    <submittedName>
        <fullName evidence="1">Uncharacterized protein</fullName>
    </submittedName>
</protein>
<sequence length="44" mass="4816">MVSMRACGAARFWGQHPLAHPIHSFSGHPLVSTRFIAARVSLLT</sequence>
<proteinExistence type="predicted"/>
<accession>A0A5C6BZS2</accession>
<dbReference type="AlphaFoldDB" id="A0A5C6BZS2"/>
<organism evidence="1 2">
    <name type="scientific">Novipirellula galeiformis</name>
    <dbReference type="NCBI Taxonomy" id="2528004"/>
    <lineage>
        <taxon>Bacteria</taxon>
        <taxon>Pseudomonadati</taxon>
        <taxon>Planctomycetota</taxon>
        <taxon>Planctomycetia</taxon>
        <taxon>Pirellulales</taxon>
        <taxon>Pirellulaceae</taxon>
        <taxon>Novipirellula</taxon>
    </lineage>
</organism>
<evidence type="ECO:0000313" key="1">
    <source>
        <dbReference type="EMBL" id="TWU17368.1"/>
    </source>
</evidence>
<evidence type="ECO:0000313" key="2">
    <source>
        <dbReference type="Proteomes" id="UP000316304"/>
    </source>
</evidence>
<name>A0A5C6BZS2_9BACT</name>
<dbReference type="Proteomes" id="UP000316304">
    <property type="component" value="Unassembled WGS sequence"/>
</dbReference>
<comment type="caution">
    <text evidence="1">The sequence shown here is derived from an EMBL/GenBank/DDBJ whole genome shotgun (WGS) entry which is preliminary data.</text>
</comment>
<dbReference type="EMBL" id="SJPT01000012">
    <property type="protein sequence ID" value="TWU17368.1"/>
    <property type="molecule type" value="Genomic_DNA"/>
</dbReference>